<evidence type="ECO:0000313" key="3">
    <source>
        <dbReference type="Proteomes" id="UP000266206"/>
    </source>
</evidence>
<name>A0A3A1YVG8_9BURK</name>
<proteinExistence type="predicted"/>
<gene>
    <name evidence="2" type="ORF">CJP73_06040</name>
</gene>
<dbReference type="Proteomes" id="UP000266206">
    <property type="component" value="Unassembled WGS sequence"/>
</dbReference>
<dbReference type="Pfam" id="PF13560">
    <property type="entry name" value="HTH_31"/>
    <property type="match status" value="1"/>
</dbReference>
<dbReference type="SMART" id="SM00530">
    <property type="entry name" value="HTH_XRE"/>
    <property type="match status" value="1"/>
</dbReference>
<dbReference type="InterPro" id="IPR010982">
    <property type="entry name" value="Lambda_DNA-bd_dom_sf"/>
</dbReference>
<dbReference type="Gene3D" id="1.10.260.40">
    <property type="entry name" value="lambda repressor-like DNA-binding domains"/>
    <property type="match status" value="1"/>
</dbReference>
<dbReference type="AlphaFoldDB" id="A0A3A1YVG8"/>
<comment type="caution">
    <text evidence="2">The sequence shown here is derived from an EMBL/GenBank/DDBJ whole genome shotgun (WGS) entry which is preliminary data.</text>
</comment>
<sequence>MLELSAHFGRKLKQARVERALTQAQAASRAGINRKLVIRIEKGENVGIDEVHKLAHALGFTLTLSETIRPTWENAREIFLIDDDD</sequence>
<dbReference type="OrthoDB" id="8527856at2"/>
<dbReference type="EMBL" id="NQYH01000003">
    <property type="protein sequence ID" value="RIY41535.1"/>
    <property type="molecule type" value="Genomic_DNA"/>
</dbReference>
<evidence type="ECO:0000313" key="2">
    <source>
        <dbReference type="EMBL" id="RIY41535.1"/>
    </source>
</evidence>
<protein>
    <recommendedName>
        <fullName evidence="1">HTH cro/C1-type domain-containing protein</fullName>
    </recommendedName>
</protein>
<dbReference type="RefSeq" id="WP_119515789.1">
    <property type="nucleotide sequence ID" value="NZ_NQYH01000003.1"/>
</dbReference>
<feature type="domain" description="HTH cro/C1-type" evidence="1">
    <location>
        <begin position="12"/>
        <end position="65"/>
    </location>
</feature>
<accession>A0A3A1YVG8</accession>
<dbReference type="SUPFAM" id="SSF47413">
    <property type="entry name" value="lambda repressor-like DNA-binding domains"/>
    <property type="match status" value="1"/>
</dbReference>
<dbReference type="InterPro" id="IPR001387">
    <property type="entry name" value="Cro/C1-type_HTH"/>
</dbReference>
<dbReference type="CDD" id="cd00093">
    <property type="entry name" value="HTH_XRE"/>
    <property type="match status" value="1"/>
</dbReference>
<reference evidence="2 3" key="1">
    <citation type="submission" date="2017-08" db="EMBL/GenBank/DDBJ databases">
        <title>Pusillimonas indicus sp. nov., a member of the family Alcaligenaceae isolated from surface seawater.</title>
        <authorList>
            <person name="Li J."/>
        </authorList>
    </citation>
    <scope>NUCLEOTIDE SEQUENCE [LARGE SCALE GENOMIC DNA]</scope>
    <source>
        <strain evidence="2 3">L52-1-41</strain>
    </source>
</reference>
<organism evidence="2 3">
    <name type="scientific">Neopusillimonas maritima</name>
    <dbReference type="NCBI Taxonomy" id="2026239"/>
    <lineage>
        <taxon>Bacteria</taxon>
        <taxon>Pseudomonadati</taxon>
        <taxon>Pseudomonadota</taxon>
        <taxon>Betaproteobacteria</taxon>
        <taxon>Burkholderiales</taxon>
        <taxon>Alcaligenaceae</taxon>
        <taxon>Neopusillimonas</taxon>
    </lineage>
</organism>
<dbReference type="PROSITE" id="PS50943">
    <property type="entry name" value="HTH_CROC1"/>
    <property type="match status" value="1"/>
</dbReference>
<evidence type="ECO:0000259" key="1">
    <source>
        <dbReference type="PROSITE" id="PS50943"/>
    </source>
</evidence>
<dbReference type="GO" id="GO:0003677">
    <property type="term" value="F:DNA binding"/>
    <property type="evidence" value="ECO:0007669"/>
    <property type="project" value="InterPro"/>
</dbReference>